<dbReference type="STRING" id="80852.AWOD_I_0490"/>
<dbReference type="OrthoDB" id="5609147at2"/>
<dbReference type="PATRIC" id="fig|80852.17.peg.497"/>
<keyword evidence="1" id="KW-0235">DNA replication</keyword>
<proteinExistence type="predicted"/>
<dbReference type="PIRSF" id="PIRSF029225">
    <property type="entry name" value="DNA_pol_III_psi"/>
    <property type="match status" value="1"/>
</dbReference>
<dbReference type="InterPro" id="IPR036654">
    <property type="entry name" value="DNA_pol_III_psi_sf"/>
</dbReference>
<keyword evidence="1 2" id="KW-0808">Transferase</keyword>
<dbReference type="Proteomes" id="UP000032427">
    <property type="component" value="Chromosome 1"/>
</dbReference>
<dbReference type="InterPro" id="IPR004615">
    <property type="entry name" value="DNA_pol_III_psi"/>
</dbReference>
<dbReference type="Gene3D" id="3.40.50.10220">
    <property type="entry name" value="DNA polymerase III, psi subunit"/>
    <property type="match status" value="1"/>
</dbReference>
<dbReference type="GO" id="GO:0008408">
    <property type="term" value="F:3'-5' exonuclease activity"/>
    <property type="evidence" value="ECO:0007669"/>
    <property type="project" value="InterPro"/>
</dbReference>
<protein>
    <recommendedName>
        <fullName evidence="1">DNA polymerase III subunit psi</fullName>
    </recommendedName>
</protein>
<comment type="function">
    <text evidence="1">Part of the beta sliding clamp loading complex, which hydrolyzes ATP to load the beta clamp onto primed DNA to form the DNA replication pre-initiation complex. DNA polymerase III is a complex, multichain enzyme responsible for most of the replicative synthesis in bacteria. This DNA polymerase also exhibits 3' to 5' exonuclease activity.</text>
</comment>
<name>A0A090KG21_9GAMM</name>
<reference evidence="3" key="1">
    <citation type="submission" date="2014-09" db="EMBL/GenBank/DDBJ databases">
        <authorList>
            <person name="Hjerde E."/>
        </authorList>
    </citation>
    <scope>NUCLEOTIDE SEQUENCE [LARGE SCALE GENOMIC DNA]</scope>
    <source>
        <strain evidence="3">06/09/139</strain>
    </source>
</reference>
<keyword evidence="3" id="KW-1185">Reference proteome</keyword>
<keyword evidence="1 2" id="KW-0548">Nucleotidyltransferase</keyword>
<dbReference type="KEGG" id="awd:AWOD_I_0490"/>
<keyword evidence="1" id="KW-0239">DNA-directed DNA polymerase</keyword>
<dbReference type="GO" id="GO:0006260">
    <property type="term" value="P:DNA replication"/>
    <property type="evidence" value="ECO:0007669"/>
    <property type="project" value="UniProtKB-KW"/>
</dbReference>
<accession>A0A090KG21</accession>
<dbReference type="AlphaFoldDB" id="A0A090KG21"/>
<dbReference type="HOGENOM" id="CLU_132082_2_0_6"/>
<dbReference type="GO" id="GO:0003887">
    <property type="term" value="F:DNA-directed DNA polymerase activity"/>
    <property type="evidence" value="ECO:0007669"/>
    <property type="project" value="UniProtKB-KW"/>
</dbReference>
<organism evidence="2 3">
    <name type="scientific">Aliivibrio wodanis</name>
    <dbReference type="NCBI Taxonomy" id="80852"/>
    <lineage>
        <taxon>Bacteria</taxon>
        <taxon>Pseudomonadati</taxon>
        <taxon>Pseudomonadota</taxon>
        <taxon>Gammaproteobacteria</taxon>
        <taxon>Vibrionales</taxon>
        <taxon>Vibrionaceae</taxon>
        <taxon>Aliivibrio</taxon>
    </lineage>
</organism>
<dbReference type="Pfam" id="PF03603">
    <property type="entry name" value="DNA_III_psi"/>
    <property type="match status" value="1"/>
</dbReference>
<sequence length="133" mass="15269">MPQQALQFLNEMDISVWQVRQTQYFPTLEANTLSVPKTCQLLFIAPAIPTDRDAFLFGKVLASMKLIPEQALFLPSESLEYLGEHHLTWCWFSGVAPTELEGVRALSSPLLSEMHTNTQSRRDLWRQICSYDH</sequence>
<evidence type="ECO:0000313" key="3">
    <source>
        <dbReference type="Proteomes" id="UP000032427"/>
    </source>
</evidence>
<gene>
    <name evidence="2" type="primary">holD</name>
    <name evidence="2" type="ORF">AWOD_I_0490</name>
</gene>
<evidence type="ECO:0000313" key="2">
    <source>
        <dbReference type="EMBL" id="CED70584.1"/>
    </source>
</evidence>
<dbReference type="GeneID" id="28540038"/>
<evidence type="ECO:0000256" key="1">
    <source>
        <dbReference type="PIRNR" id="PIRNR029225"/>
    </source>
</evidence>
<dbReference type="EMBL" id="LN554846">
    <property type="protein sequence ID" value="CED70584.1"/>
    <property type="molecule type" value="Genomic_DNA"/>
</dbReference>
<dbReference type="SUPFAM" id="SSF102220">
    <property type="entry name" value="DNA polymerase III psi subunit"/>
    <property type="match status" value="1"/>
</dbReference>